<feature type="transmembrane region" description="Helical" evidence="1">
    <location>
        <begin position="12"/>
        <end position="34"/>
    </location>
</feature>
<dbReference type="EMBL" id="JEOB01000003">
    <property type="protein sequence ID" value="EXM39163.1"/>
    <property type="molecule type" value="Genomic_DNA"/>
</dbReference>
<dbReference type="AlphaFoldDB" id="A0A011VX31"/>
<dbReference type="RefSeq" id="WP_051506513.1">
    <property type="nucleotide sequence ID" value="NZ_JEOB01000003.1"/>
</dbReference>
<sequence length="298" mass="33513">MNNDKKLTIKRLVIFLVISFIPFIIIIPILWNIYGEPIYTSKKENVAVVAYILGVFGMMIPSAAHLITRLVTKEGFDNTYLGVHFKGKEGYWIASILVKLAEGWAGLFLLWVLFLKELSFSEAFPDFSMKYIGAYLLQLAYSVIIFFPAFGEEWGWRGYMMPKLLELMPKPAAIVVGGIIWGLWHAPLTIAGHNFGTDYAGYPFVGILMMCLFCVMMNCFLTLVTEKTKSIYPASFIHMIHNNMVPAILLTLFGSETAINKIQGLNSIELFFALSGISALTAVISFILLMKKEKESSE</sequence>
<feature type="transmembrane region" description="Helical" evidence="1">
    <location>
        <begin position="270"/>
        <end position="290"/>
    </location>
</feature>
<dbReference type="OrthoDB" id="9777755at2"/>
<keyword evidence="1" id="KW-1133">Transmembrane helix</keyword>
<gene>
    <name evidence="3" type="ORF">RASY3_11790</name>
</gene>
<proteinExistence type="predicted"/>
<dbReference type="PATRIC" id="fig|1341156.4.peg.2296"/>
<evidence type="ECO:0000313" key="3">
    <source>
        <dbReference type="EMBL" id="EXM39163.1"/>
    </source>
</evidence>
<feature type="transmembrane region" description="Helical" evidence="1">
    <location>
        <begin position="202"/>
        <end position="224"/>
    </location>
</feature>
<dbReference type="PANTHER" id="PTHR35797:SF1">
    <property type="entry name" value="PROTEASE"/>
    <property type="match status" value="1"/>
</dbReference>
<keyword evidence="1" id="KW-0812">Transmembrane</keyword>
<feature type="transmembrane region" description="Helical" evidence="1">
    <location>
        <begin position="91"/>
        <end position="112"/>
    </location>
</feature>
<dbReference type="GO" id="GO:0004175">
    <property type="term" value="F:endopeptidase activity"/>
    <property type="evidence" value="ECO:0007669"/>
    <property type="project" value="UniProtKB-ARBA"/>
</dbReference>
<protein>
    <recommendedName>
        <fullName evidence="2">CAAX prenyl protease 2/Lysostaphin resistance protein A-like domain-containing protein</fullName>
    </recommendedName>
</protein>
<evidence type="ECO:0000256" key="1">
    <source>
        <dbReference type="SAM" id="Phobius"/>
    </source>
</evidence>
<feature type="transmembrane region" description="Helical" evidence="1">
    <location>
        <begin position="172"/>
        <end position="190"/>
    </location>
</feature>
<reference evidence="3 4" key="1">
    <citation type="submission" date="2013-06" db="EMBL/GenBank/DDBJ databases">
        <title>Rumen cellulosomics: divergent fiber-degrading strategies revealed by comparative genome-wide analysis of six Ruminococcal strains.</title>
        <authorList>
            <person name="Dassa B."/>
            <person name="Borovok I."/>
            <person name="Lamed R."/>
            <person name="Flint H."/>
            <person name="Yeoman C.J."/>
            <person name="White B."/>
            <person name="Bayer E.A."/>
        </authorList>
    </citation>
    <scope>NUCLEOTIDE SEQUENCE [LARGE SCALE GENOMIC DNA]</scope>
    <source>
        <strain evidence="3 4">SY3</strain>
    </source>
</reference>
<organism evidence="3 4">
    <name type="scientific">Ruminococcus albus SY3</name>
    <dbReference type="NCBI Taxonomy" id="1341156"/>
    <lineage>
        <taxon>Bacteria</taxon>
        <taxon>Bacillati</taxon>
        <taxon>Bacillota</taxon>
        <taxon>Clostridia</taxon>
        <taxon>Eubacteriales</taxon>
        <taxon>Oscillospiraceae</taxon>
        <taxon>Ruminococcus</taxon>
    </lineage>
</organism>
<dbReference type="Proteomes" id="UP000021369">
    <property type="component" value="Unassembled WGS sequence"/>
</dbReference>
<feature type="transmembrane region" description="Helical" evidence="1">
    <location>
        <begin position="132"/>
        <end position="151"/>
    </location>
</feature>
<dbReference type="PANTHER" id="PTHR35797">
    <property type="entry name" value="PROTEASE-RELATED"/>
    <property type="match status" value="1"/>
</dbReference>
<feature type="domain" description="CAAX prenyl protease 2/Lysostaphin resistance protein A-like" evidence="2">
    <location>
        <begin position="141"/>
        <end position="243"/>
    </location>
</feature>
<feature type="transmembrane region" description="Helical" evidence="1">
    <location>
        <begin position="46"/>
        <end position="71"/>
    </location>
</feature>
<dbReference type="InterPro" id="IPR042150">
    <property type="entry name" value="MmRce1-like"/>
</dbReference>
<dbReference type="InterPro" id="IPR003675">
    <property type="entry name" value="Rce1/LyrA-like_dom"/>
</dbReference>
<keyword evidence="1" id="KW-0472">Membrane</keyword>
<feature type="transmembrane region" description="Helical" evidence="1">
    <location>
        <begin position="236"/>
        <end position="255"/>
    </location>
</feature>
<dbReference type="GO" id="GO:0080120">
    <property type="term" value="P:CAAX-box protein maturation"/>
    <property type="evidence" value="ECO:0007669"/>
    <property type="project" value="UniProtKB-ARBA"/>
</dbReference>
<dbReference type="Pfam" id="PF02517">
    <property type="entry name" value="Rce1-like"/>
    <property type="match status" value="1"/>
</dbReference>
<comment type="caution">
    <text evidence="3">The sequence shown here is derived from an EMBL/GenBank/DDBJ whole genome shotgun (WGS) entry which is preliminary data.</text>
</comment>
<evidence type="ECO:0000259" key="2">
    <source>
        <dbReference type="Pfam" id="PF02517"/>
    </source>
</evidence>
<accession>A0A011VX31</accession>
<name>A0A011VX31_RUMAL</name>
<keyword evidence="4" id="KW-1185">Reference proteome</keyword>
<evidence type="ECO:0000313" key="4">
    <source>
        <dbReference type="Proteomes" id="UP000021369"/>
    </source>
</evidence>